<protein>
    <submittedName>
        <fullName evidence="1">Phage tail collar domain family protein</fullName>
    </submittedName>
</protein>
<proteinExistence type="predicted"/>
<accession>A0AC59EWR6</accession>
<organism evidence="1 2">
    <name type="scientific">Phaeocystis globosa virus PgV-16T</name>
    <dbReference type="NCBI Taxonomy" id="3071227"/>
    <lineage>
        <taxon>Viruses</taxon>
        <taxon>Varidnaviria</taxon>
        <taxon>Bamfordvirae</taxon>
        <taxon>Nucleocytoviricota</taxon>
        <taxon>Megaviricetes</taxon>
        <taxon>Imitervirales</taxon>
        <taxon>Mesomimiviridae</taxon>
        <taxon>Tethysvirus</taxon>
        <taxon>Tethysvirus hollandense</taxon>
    </lineage>
</organism>
<sequence length="898" mass="95255">MSGYSKIITTVNSISPGHTFTANSNNCIVIDTSENRIGINTITPEESIHVSGGTIKTKDLLVLGDLSVNTVETGLIPKTDLLHSLGDIDHMWKDIHVGPGTIYMDKTPIIYMGDYTRNGHNDISALVIENTSVAEAERSLKISSDLTITSDVSINKSITATGGLILMGDNNVLDYYDAEAGGSQTAMDASSLYHVDITGELGTLSDLSFMNKLSVNNDTSFNKDVDISGVLNITKSTGSSIVSTKMYTKKQPGSNGVTQFIIDPSTNGSGDIVIKGSLDVKGTTTFINFRNVDISDNIIRVNANHIAAPVDDGGISVTNSSTVDKLFSYNNPGDHWKTHNTDIELGQQGGVVSSAFVNAGNINIDGNTINSNSGNLMLNTEAGDVNISASLQTNISSSQETVINSQLGEVVIESITISGNNISTFGGSNLNINGAVSANILTQDASLNLGSGTLSVDGVSLAHMPRGGITLWYGSSSNTPTGWAICDGNNGTPNLLGRFVVGSGNNGETNYISGSSGGNDTYTLDISHIPSHNHAATSQNTDVPHEHHAACAFKDIPHNHGATSQNTDVPHNHDASFQDTDIIHNHVATSQNTDVLHGHVASLLLSQDTNLHHTHVAVTEQVTSTHTHNANNQTDLGSWTGHVTETHGHIVTLDASAHNHIMDISGLGDNHQHSISSSDAPHGHGLSFEFSYSNTGGAAGTRSLLLDDQDEGDIQASQLSGGFTGGAQTANAPHDHTTETVDSTHPFYGQTEHTHTLDSTTHTHTTVVSTATDTSHTHTTQVTPGGVAHDHTYITAASSILHSHEVAPTLQASINHNHVIQTQQTSINHNHVVGTEQTSIDHNHVIQIANESINHKHIIELENKSINHNHLIGTAHTGGGVGFDNRPKWFGLWYIMKL</sequence>
<keyword evidence="2" id="KW-1185">Reference proteome</keyword>
<dbReference type="EMBL" id="KC662249">
    <property type="protein sequence ID" value="AGM15409.1"/>
    <property type="molecule type" value="Genomic_DNA"/>
</dbReference>
<evidence type="ECO:0000313" key="2">
    <source>
        <dbReference type="Proteomes" id="UP000204225"/>
    </source>
</evidence>
<gene>
    <name evidence="1" type="ORF">PGCG_00097</name>
</gene>
<evidence type="ECO:0000313" key="1">
    <source>
        <dbReference type="EMBL" id="AGM15409.1"/>
    </source>
</evidence>
<name>A0AC59EWR6_9VIRU</name>
<dbReference type="Proteomes" id="UP000204225">
    <property type="component" value="Segment"/>
</dbReference>
<reference evidence="1 2" key="1">
    <citation type="journal article" date="2013" name="Proc. Natl. Acad. Sci. U.S.A.">
        <title>Genome of Phaeocystis globosa virus PgV-16T highlights the common ancestry of the largest known DNA viruses infecting eukaryotes.</title>
        <authorList>
            <person name="Santini S."/>
            <person name="Jeudy S."/>
            <person name="Bartoli J."/>
            <person name="Poirot O."/>
            <person name="Lescot M."/>
            <person name="Abergel C."/>
            <person name="Barbe V."/>
            <person name="Wommack K.E."/>
            <person name="Noordeloos A.A."/>
            <person name="Brussaard C.P."/>
            <person name="Claverie J.M."/>
        </authorList>
    </citation>
    <scope>NUCLEOTIDE SEQUENCE [LARGE SCALE GENOMIC DNA]</scope>
    <source>
        <strain evidence="1 2">16T</strain>
    </source>
</reference>